<organism evidence="10 11">
    <name type="scientific">Pseudothauera nasutitermitis</name>
    <dbReference type="NCBI Taxonomy" id="2565930"/>
    <lineage>
        <taxon>Bacteria</taxon>
        <taxon>Pseudomonadati</taxon>
        <taxon>Pseudomonadota</taxon>
        <taxon>Betaproteobacteria</taxon>
        <taxon>Rhodocyclales</taxon>
        <taxon>Zoogloeaceae</taxon>
        <taxon>Pseudothauera</taxon>
    </lineage>
</organism>
<keyword evidence="4 8" id="KW-0819">tRNA processing</keyword>
<proteinExistence type="inferred from homology"/>
<dbReference type="Pfam" id="PF01171">
    <property type="entry name" value="ATP_bind_3"/>
    <property type="match status" value="1"/>
</dbReference>
<dbReference type="AlphaFoldDB" id="A0A4S4AQ31"/>
<comment type="similarity">
    <text evidence="8">Belongs to the tRNA(Ile)-lysidine synthase family.</text>
</comment>
<dbReference type="Gene3D" id="3.40.50.620">
    <property type="entry name" value="HUPs"/>
    <property type="match status" value="1"/>
</dbReference>
<comment type="subcellular location">
    <subcellularLocation>
        <location evidence="1 8">Cytoplasm</location>
    </subcellularLocation>
</comment>
<dbReference type="Pfam" id="PF09179">
    <property type="entry name" value="TilS"/>
    <property type="match status" value="1"/>
</dbReference>
<dbReference type="PANTHER" id="PTHR43033">
    <property type="entry name" value="TRNA(ILE)-LYSIDINE SYNTHASE-RELATED"/>
    <property type="match status" value="1"/>
</dbReference>
<evidence type="ECO:0000256" key="8">
    <source>
        <dbReference type="HAMAP-Rule" id="MF_01161"/>
    </source>
</evidence>
<evidence type="ECO:0000256" key="7">
    <source>
        <dbReference type="ARBA" id="ARBA00048539"/>
    </source>
</evidence>
<dbReference type="InterPro" id="IPR012094">
    <property type="entry name" value="tRNA_Ile_lys_synt"/>
</dbReference>
<keyword evidence="6 8" id="KW-0067">ATP-binding</keyword>
<keyword evidence="3 8" id="KW-0436">Ligase</keyword>
<accession>A0A4S4AQ31</accession>
<dbReference type="PANTHER" id="PTHR43033:SF1">
    <property type="entry name" value="TRNA(ILE)-LYSIDINE SYNTHASE-RELATED"/>
    <property type="match status" value="1"/>
</dbReference>
<reference evidence="10 11" key="1">
    <citation type="submission" date="2019-04" db="EMBL/GenBank/DDBJ databases">
        <title>Azoarcus nasutitermitis sp. nov. isolated from termite nest.</title>
        <authorList>
            <person name="Lin S.-Y."/>
            <person name="Hameed A."/>
            <person name="Hsu Y.-H."/>
            <person name="Young C.-C."/>
        </authorList>
    </citation>
    <scope>NUCLEOTIDE SEQUENCE [LARGE SCALE GENOMIC DNA]</scope>
    <source>
        <strain evidence="10 11">CC-YHH838</strain>
    </source>
</reference>
<dbReference type="SUPFAM" id="SSF82829">
    <property type="entry name" value="MesJ substrate recognition domain-like"/>
    <property type="match status" value="1"/>
</dbReference>
<dbReference type="GO" id="GO:0005737">
    <property type="term" value="C:cytoplasm"/>
    <property type="evidence" value="ECO:0007669"/>
    <property type="project" value="UniProtKB-SubCell"/>
</dbReference>
<keyword evidence="5 8" id="KW-0547">Nucleotide-binding</keyword>
<evidence type="ECO:0000256" key="6">
    <source>
        <dbReference type="ARBA" id="ARBA00022840"/>
    </source>
</evidence>
<name>A0A4S4AQ31_9RHOO</name>
<evidence type="ECO:0000256" key="4">
    <source>
        <dbReference type="ARBA" id="ARBA00022694"/>
    </source>
</evidence>
<dbReference type="CDD" id="cd01992">
    <property type="entry name" value="TilS_N"/>
    <property type="match status" value="1"/>
</dbReference>
<dbReference type="Pfam" id="PF11734">
    <property type="entry name" value="TilS_C"/>
    <property type="match status" value="1"/>
</dbReference>
<evidence type="ECO:0000313" key="10">
    <source>
        <dbReference type="EMBL" id="THF61835.1"/>
    </source>
</evidence>
<dbReference type="InterPro" id="IPR011063">
    <property type="entry name" value="TilS/TtcA_N"/>
</dbReference>
<dbReference type="InterPro" id="IPR015262">
    <property type="entry name" value="tRNA_Ile_lys_synt_subst-bd"/>
</dbReference>
<dbReference type="NCBIfam" id="TIGR02433">
    <property type="entry name" value="lysidine_TilS_C"/>
    <property type="match status" value="1"/>
</dbReference>
<dbReference type="Gene3D" id="1.20.59.20">
    <property type="match status" value="1"/>
</dbReference>
<dbReference type="SUPFAM" id="SSF52402">
    <property type="entry name" value="Adenine nucleotide alpha hydrolases-like"/>
    <property type="match status" value="1"/>
</dbReference>
<dbReference type="EMBL" id="SSOC01000008">
    <property type="protein sequence ID" value="THF61835.1"/>
    <property type="molecule type" value="Genomic_DNA"/>
</dbReference>
<dbReference type="SMART" id="SM00977">
    <property type="entry name" value="TilS_C"/>
    <property type="match status" value="1"/>
</dbReference>
<comment type="function">
    <text evidence="8">Ligates lysine onto the cytidine present at position 34 of the AUA codon-specific tRNA(Ile) that contains the anticodon CAU, in an ATP-dependent manner. Cytidine is converted to lysidine, thus changing the amino acid specificity of the tRNA from methionine to isoleucine.</text>
</comment>
<keyword evidence="11" id="KW-1185">Reference proteome</keyword>
<dbReference type="InterPro" id="IPR014729">
    <property type="entry name" value="Rossmann-like_a/b/a_fold"/>
</dbReference>
<dbReference type="HAMAP" id="MF_01161">
    <property type="entry name" value="tRNA_Ile_lys_synt"/>
    <property type="match status" value="1"/>
</dbReference>
<comment type="catalytic activity">
    <reaction evidence="7 8">
        <text>cytidine(34) in tRNA(Ile2) + L-lysine + ATP = lysidine(34) in tRNA(Ile2) + AMP + diphosphate + H(+)</text>
        <dbReference type="Rhea" id="RHEA:43744"/>
        <dbReference type="Rhea" id="RHEA-COMP:10625"/>
        <dbReference type="Rhea" id="RHEA-COMP:10670"/>
        <dbReference type="ChEBI" id="CHEBI:15378"/>
        <dbReference type="ChEBI" id="CHEBI:30616"/>
        <dbReference type="ChEBI" id="CHEBI:32551"/>
        <dbReference type="ChEBI" id="CHEBI:33019"/>
        <dbReference type="ChEBI" id="CHEBI:82748"/>
        <dbReference type="ChEBI" id="CHEBI:83665"/>
        <dbReference type="ChEBI" id="CHEBI:456215"/>
        <dbReference type="EC" id="6.3.4.19"/>
    </reaction>
</comment>
<gene>
    <name evidence="8 10" type="primary">tilS</name>
    <name evidence="10" type="ORF">E6C76_19430</name>
</gene>
<evidence type="ECO:0000256" key="5">
    <source>
        <dbReference type="ARBA" id="ARBA00022741"/>
    </source>
</evidence>
<feature type="binding site" evidence="8">
    <location>
        <begin position="33"/>
        <end position="38"/>
    </location>
    <ligand>
        <name>ATP</name>
        <dbReference type="ChEBI" id="CHEBI:30616"/>
    </ligand>
</feature>
<dbReference type="GO" id="GO:0006400">
    <property type="term" value="P:tRNA modification"/>
    <property type="evidence" value="ECO:0007669"/>
    <property type="project" value="UniProtKB-UniRule"/>
</dbReference>
<dbReference type="InterPro" id="IPR012796">
    <property type="entry name" value="Lysidine-tRNA-synth_C"/>
</dbReference>
<dbReference type="GO" id="GO:0032267">
    <property type="term" value="F:tRNA(Ile)-lysidine synthase activity"/>
    <property type="evidence" value="ECO:0007669"/>
    <property type="project" value="UniProtKB-EC"/>
</dbReference>
<dbReference type="InterPro" id="IPR012795">
    <property type="entry name" value="tRNA_Ile_lys_synt_N"/>
</dbReference>
<keyword evidence="2 8" id="KW-0963">Cytoplasm</keyword>
<evidence type="ECO:0000256" key="2">
    <source>
        <dbReference type="ARBA" id="ARBA00022490"/>
    </source>
</evidence>
<evidence type="ECO:0000256" key="3">
    <source>
        <dbReference type="ARBA" id="ARBA00022598"/>
    </source>
</evidence>
<evidence type="ECO:0000313" key="11">
    <source>
        <dbReference type="Proteomes" id="UP000308430"/>
    </source>
</evidence>
<comment type="caution">
    <text evidence="10">The sequence shown here is derived from an EMBL/GenBank/DDBJ whole genome shotgun (WGS) entry which is preliminary data.</text>
</comment>
<dbReference type="OrthoDB" id="9807403at2"/>
<sequence length="440" mass="47221">MRPPACAPLQDELAAALRAAAVFPGATLCCAFSGGVDSSVLLHGLAALRGTFGFRLEAAHVHHGLSPHADAWATHCMAVCAALAVPLRVFRVEVERGAPDGLEAAARRARHAVLGSLACDWLVFGHHQDDQAETLLFRLLRGTGVRGAAAMAEHEAGRPGVLRPLFGVRRERIESAARAAGLAWVEDESNARLAHARNRLRHRVLPVLEAAFPAAVPALVRAAENFREADGLLDELAALDEATCGGRVLRLEAVLALPSARLRNLLRWQVRRFGVLPPVRARLLEVERQLREAAVQAPLRMAFGDLACCAYRGRLWLEPAETAAPQACAWRGEPVLPWGDGEVLLRPAEGLGLSAAALQGAASVRLRCRWPGLAMRLEAGRPRRAFKQLCQEAGVPPWLRGRLPVLEADGEAVWIGGIGCAGAWRAGHGEAGVEPLWRSG</sequence>
<dbReference type="Proteomes" id="UP000308430">
    <property type="component" value="Unassembled WGS sequence"/>
</dbReference>
<dbReference type="NCBIfam" id="TIGR02432">
    <property type="entry name" value="lysidine_TilS_N"/>
    <property type="match status" value="1"/>
</dbReference>
<feature type="domain" description="Lysidine-tRNA(Ile) synthetase C-terminal" evidence="9">
    <location>
        <begin position="364"/>
        <end position="437"/>
    </location>
</feature>
<evidence type="ECO:0000256" key="1">
    <source>
        <dbReference type="ARBA" id="ARBA00004496"/>
    </source>
</evidence>
<protein>
    <recommendedName>
        <fullName evidence="8">tRNA(Ile)-lysidine synthase</fullName>
        <ecNumber evidence="8">6.3.4.19</ecNumber>
    </recommendedName>
    <alternativeName>
        <fullName evidence="8">tRNA(Ile)-2-lysyl-cytidine synthase</fullName>
    </alternativeName>
    <alternativeName>
        <fullName evidence="8">tRNA(Ile)-lysidine synthetase</fullName>
    </alternativeName>
</protein>
<dbReference type="GO" id="GO:0005524">
    <property type="term" value="F:ATP binding"/>
    <property type="evidence" value="ECO:0007669"/>
    <property type="project" value="UniProtKB-UniRule"/>
</dbReference>
<dbReference type="SUPFAM" id="SSF56037">
    <property type="entry name" value="PheT/TilS domain"/>
    <property type="match status" value="1"/>
</dbReference>
<dbReference type="EC" id="6.3.4.19" evidence="8"/>
<evidence type="ECO:0000259" key="9">
    <source>
        <dbReference type="SMART" id="SM00977"/>
    </source>
</evidence>
<comment type="domain">
    <text evidence="8">The N-terminal region contains the highly conserved SGGXDS motif, predicted to be a P-loop motif involved in ATP binding.</text>
</comment>
<dbReference type="RefSeq" id="WP_136349920.1">
    <property type="nucleotide sequence ID" value="NZ_SSOC01000008.1"/>
</dbReference>